<evidence type="ECO:0000313" key="2">
    <source>
        <dbReference type="EMBL" id="GAA3058951.1"/>
    </source>
</evidence>
<sequence length="228" mass="23927">MAQDKRVVILGGHGKVAMLAAPKLVSAGWSVDSLIRNPDHRDDVAATGAAPVVLDIENADVDQLAEAFDGADAVVFSAGAGGGNPARTRAVDLEAAVRSMEAAEQAGVTRYVMVSYVRAETDVDTLDKESSFYPYAEAKHHADAHLRGTALDWTILGPGSLTQQPATRRLQVVDGAGLIDGRRPDAAEVGASRENVAEAITHVLTAGAAVRRTVNFYDGETPLEEALA</sequence>
<dbReference type="Proteomes" id="UP001500236">
    <property type="component" value="Unassembled WGS sequence"/>
</dbReference>
<dbReference type="PANTHER" id="PTHR15020:SF50">
    <property type="entry name" value="UPF0659 PROTEIN YMR090W"/>
    <property type="match status" value="1"/>
</dbReference>
<dbReference type="EMBL" id="BAAAVT010000006">
    <property type="protein sequence ID" value="GAA3058951.1"/>
    <property type="molecule type" value="Genomic_DNA"/>
</dbReference>
<feature type="domain" description="NAD(P)-binding" evidence="1">
    <location>
        <begin position="11"/>
        <end position="205"/>
    </location>
</feature>
<dbReference type="InterPro" id="IPR036291">
    <property type="entry name" value="NAD(P)-bd_dom_sf"/>
</dbReference>
<name>A0ABP6LWB3_9MICC</name>
<organism evidence="2 3">
    <name type="scientific">Nesterenkonia aethiopica</name>
    <dbReference type="NCBI Taxonomy" id="269144"/>
    <lineage>
        <taxon>Bacteria</taxon>
        <taxon>Bacillati</taxon>
        <taxon>Actinomycetota</taxon>
        <taxon>Actinomycetes</taxon>
        <taxon>Micrococcales</taxon>
        <taxon>Micrococcaceae</taxon>
        <taxon>Nesterenkonia</taxon>
    </lineage>
</organism>
<comment type="caution">
    <text evidence="2">The sequence shown here is derived from an EMBL/GenBank/DDBJ whole genome shotgun (WGS) entry which is preliminary data.</text>
</comment>
<protein>
    <submittedName>
        <fullName evidence="2">SDR family oxidoreductase</fullName>
    </submittedName>
</protein>
<reference evidence="3" key="1">
    <citation type="journal article" date="2019" name="Int. J. Syst. Evol. Microbiol.">
        <title>The Global Catalogue of Microorganisms (GCM) 10K type strain sequencing project: providing services to taxonomists for standard genome sequencing and annotation.</title>
        <authorList>
            <consortium name="The Broad Institute Genomics Platform"/>
            <consortium name="The Broad Institute Genome Sequencing Center for Infectious Disease"/>
            <person name="Wu L."/>
            <person name="Ma J."/>
        </authorList>
    </citation>
    <scope>NUCLEOTIDE SEQUENCE [LARGE SCALE GENOMIC DNA]</scope>
    <source>
        <strain evidence="3">JCM 14309</strain>
    </source>
</reference>
<dbReference type="CDD" id="cd05243">
    <property type="entry name" value="SDR_a5"/>
    <property type="match status" value="1"/>
</dbReference>
<proteinExistence type="predicted"/>
<dbReference type="Pfam" id="PF13460">
    <property type="entry name" value="NAD_binding_10"/>
    <property type="match status" value="1"/>
</dbReference>
<dbReference type="Gene3D" id="3.40.50.720">
    <property type="entry name" value="NAD(P)-binding Rossmann-like Domain"/>
    <property type="match status" value="1"/>
</dbReference>
<dbReference type="SUPFAM" id="SSF51735">
    <property type="entry name" value="NAD(P)-binding Rossmann-fold domains"/>
    <property type="match status" value="1"/>
</dbReference>
<evidence type="ECO:0000313" key="3">
    <source>
        <dbReference type="Proteomes" id="UP001500236"/>
    </source>
</evidence>
<dbReference type="InterPro" id="IPR016040">
    <property type="entry name" value="NAD(P)-bd_dom"/>
</dbReference>
<evidence type="ECO:0000259" key="1">
    <source>
        <dbReference type="Pfam" id="PF13460"/>
    </source>
</evidence>
<gene>
    <name evidence="2" type="ORF">GCM10010529_10820</name>
</gene>
<accession>A0ABP6LWB3</accession>
<keyword evidence="3" id="KW-1185">Reference proteome</keyword>
<dbReference type="PANTHER" id="PTHR15020">
    <property type="entry name" value="FLAVIN REDUCTASE-RELATED"/>
    <property type="match status" value="1"/>
</dbReference>
<dbReference type="RefSeq" id="WP_344684203.1">
    <property type="nucleotide sequence ID" value="NZ_BAAAVT010000006.1"/>
</dbReference>